<dbReference type="RefSeq" id="WP_133850909.1">
    <property type="nucleotide sequence ID" value="NZ_SNXZ01000003.1"/>
</dbReference>
<dbReference type="PANTHER" id="PTHR35807:SF1">
    <property type="entry name" value="TRANSCRIPTIONAL REGULATOR REDD"/>
    <property type="match status" value="1"/>
</dbReference>
<feature type="repeat" description="TPR" evidence="5">
    <location>
        <begin position="719"/>
        <end position="752"/>
    </location>
</feature>
<evidence type="ECO:0000256" key="6">
    <source>
        <dbReference type="PROSITE-ProRule" id="PRU01091"/>
    </source>
</evidence>
<dbReference type="CDD" id="cd15831">
    <property type="entry name" value="BTAD"/>
    <property type="match status" value="1"/>
</dbReference>
<dbReference type="Gene3D" id="1.25.40.10">
    <property type="entry name" value="Tetratricopeptide repeat domain"/>
    <property type="match status" value="3"/>
</dbReference>
<dbReference type="SMART" id="SM01043">
    <property type="entry name" value="BTAD"/>
    <property type="match status" value="1"/>
</dbReference>
<dbReference type="GO" id="GO:0006355">
    <property type="term" value="P:regulation of DNA-templated transcription"/>
    <property type="evidence" value="ECO:0007669"/>
    <property type="project" value="InterPro"/>
</dbReference>
<proteinExistence type="inferred from homology"/>
<dbReference type="AlphaFoldDB" id="A0A4R6SF81"/>
<dbReference type="PROSITE" id="PS50005">
    <property type="entry name" value="TPR"/>
    <property type="match status" value="1"/>
</dbReference>
<dbReference type="SUPFAM" id="SSF46894">
    <property type="entry name" value="C-terminal effector domain of the bipartite response regulators"/>
    <property type="match status" value="1"/>
</dbReference>
<keyword evidence="5" id="KW-0802">TPR repeat</keyword>
<evidence type="ECO:0000256" key="5">
    <source>
        <dbReference type="PROSITE-ProRule" id="PRU00339"/>
    </source>
</evidence>
<dbReference type="Gene3D" id="1.10.10.10">
    <property type="entry name" value="Winged helix-like DNA-binding domain superfamily/Winged helix DNA-binding domain"/>
    <property type="match status" value="2"/>
</dbReference>
<comment type="similarity">
    <text evidence="1">Belongs to the AfsR/DnrI/RedD regulatory family.</text>
</comment>
<dbReference type="Pfam" id="PF00486">
    <property type="entry name" value="Trans_reg_C"/>
    <property type="match status" value="1"/>
</dbReference>
<protein>
    <submittedName>
        <fullName evidence="8">DNA-binding SARP family transcriptional activator</fullName>
    </submittedName>
</protein>
<dbReference type="InterPro" id="IPR001867">
    <property type="entry name" value="OmpR/PhoB-type_DNA-bd"/>
</dbReference>
<dbReference type="Proteomes" id="UP000295444">
    <property type="component" value="Unassembled WGS sequence"/>
</dbReference>
<dbReference type="PROSITE" id="PS51755">
    <property type="entry name" value="OMPR_PHOB"/>
    <property type="match status" value="1"/>
</dbReference>
<dbReference type="InterPro" id="IPR019734">
    <property type="entry name" value="TPR_rpt"/>
</dbReference>
<comment type="caution">
    <text evidence="8">The sequence shown here is derived from an EMBL/GenBank/DDBJ whole genome shotgun (WGS) entry which is preliminary data.</text>
</comment>
<dbReference type="PANTHER" id="PTHR35807">
    <property type="entry name" value="TRANSCRIPTIONAL REGULATOR REDD-RELATED"/>
    <property type="match status" value="1"/>
</dbReference>
<evidence type="ECO:0000313" key="8">
    <source>
        <dbReference type="EMBL" id="TDP97746.1"/>
    </source>
</evidence>
<sequence length="906" mass="96505">MEFRLLGPLEVVRDGRRVSPGGPRQHRLLAALLLAVGRTVTVDALIDAVWDDTPPATARHQLHKAVAALRERLRCRIETEPAGYRLPVTADTLDLAAFEHHLASAKQAAAADHLAAAVALWRGPALDGVDGTRLRAAAHALDERRAGAVERLAALRLADGDTDGLADELATHLAEHPYREELRALVMKVLHHDGRQADALRVYHQGRTLLAEQLGVDPSAQLRALHQQILQGEVRGGEPGEAPLNALPHDIADFTGRTAELDWLRQAATPGAVIAVDGMPGVGKTTLAVRAAHRLAADYPGGRLFLDLRGHTPGATPMDATTALGLLLRMLGVAPAAIPSEPEHRAARWRSELAGRRVLVVLDNAAGAAQVRPLLPAAPGCLTIVTARRRLGALDGAATLTVDIMPALDARRLFESVAGPGRVAAEPDAVVESVARCGQLPLAVRIAATRLAHRPAWTVGHLAGRLRDEHHRLAELAVDDRTVAAAFALSYKQLPDDTARLFRLLGVHPGLDIDVFAAAALAGAPVRATEKLLQDMVDVHLVTEHVPGRYGMHDLLRQHARRLAHEVGEPGSALDRLVDYYLAAATVAADQLDSGRRFTPAVDHQPAAVPELTTRGQAQAWFGAELANLVEAVEQAKPSQAWQLGCVVRPWLEQRGLLTEWARTHHRALDAARACGDRAGAAVALCGLGALHLWCGEQTLARQCFHDVLDAEANAALRVNALTNLGILALRAGDYRAAIDWSERALAITGRHGEHGARERRDAAATRTTIGLALGRLGDPERALREHRSAITMARQAGAVATTCQAVLGLAETAYALGDLACAAANFREALDTANANGLRFHQAIALEGLAHACAEADPQSASARWAAAARILGELGSSYEAQPLAHLDSPDADCDLCRGVPVRTA</sequence>
<dbReference type="PRINTS" id="PR00364">
    <property type="entry name" value="DISEASERSIST"/>
</dbReference>
<dbReference type="GO" id="GO:0043531">
    <property type="term" value="F:ADP binding"/>
    <property type="evidence" value="ECO:0007669"/>
    <property type="project" value="InterPro"/>
</dbReference>
<keyword evidence="9" id="KW-1185">Reference proteome</keyword>
<dbReference type="InterPro" id="IPR016032">
    <property type="entry name" value="Sig_transdc_resp-reg_C-effctor"/>
</dbReference>
<feature type="domain" description="OmpR/PhoB-type" evidence="7">
    <location>
        <begin position="1"/>
        <end position="88"/>
    </location>
</feature>
<dbReference type="Pfam" id="PF03704">
    <property type="entry name" value="BTAD"/>
    <property type="match status" value="1"/>
</dbReference>
<accession>A0A4R6SF81</accession>
<dbReference type="GO" id="GO:0003677">
    <property type="term" value="F:DNA binding"/>
    <property type="evidence" value="ECO:0007669"/>
    <property type="project" value="UniProtKB-UniRule"/>
</dbReference>
<keyword evidence="4" id="KW-0804">Transcription</keyword>
<dbReference type="SUPFAM" id="SSF48452">
    <property type="entry name" value="TPR-like"/>
    <property type="match status" value="3"/>
</dbReference>
<evidence type="ECO:0000259" key="7">
    <source>
        <dbReference type="PROSITE" id="PS51755"/>
    </source>
</evidence>
<name>A0A4R6SF81_LABRH</name>
<organism evidence="8 9">
    <name type="scientific">Labedaea rhizosphaerae</name>
    <dbReference type="NCBI Taxonomy" id="598644"/>
    <lineage>
        <taxon>Bacteria</taxon>
        <taxon>Bacillati</taxon>
        <taxon>Actinomycetota</taxon>
        <taxon>Actinomycetes</taxon>
        <taxon>Pseudonocardiales</taxon>
        <taxon>Pseudonocardiaceae</taxon>
        <taxon>Labedaea</taxon>
    </lineage>
</organism>
<reference evidence="8 9" key="1">
    <citation type="submission" date="2019-03" db="EMBL/GenBank/DDBJ databases">
        <title>Genomic Encyclopedia of Type Strains, Phase IV (KMG-IV): sequencing the most valuable type-strain genomes for metagenomic binning, comparative biology and taxonomic classification.</title>
        <authorList>
            <person name="Goeker M."/>
        </authorList>
    </citation>
    <scope>NUCLEOTIDE SEQUENCE [LARGE SCALE GENOMIC DNA]</scope>
    <source>
        <strain evidence="8 9">DSM 45361</strain>
    </source>
</reference>
<dbReference type="SMART" id="SM00862">
    <property type="entry name" value="Trans_reg_C"/>
    <property type="match status" value="1"/>
</dbReference>
<dbReference type="OrthoDB" id="581105at2"/>
<evidence type="ECO:0000256" key="1">
    <source>
        <dbReference type="ARBA" id="ARBA00005820"/>
    </source>
</evidence>
<dbReference type="Gene3D" id="3.40.50.300">
    <property type="entry name" value="P-loop containing nucleotide triphosphate hydrolases"/>
    <property type="match status" value="1"/>
</dbReference>
<dbReference type="InterPro" id="IPR005158">
    <property type="entry name" value="BTAD"/>
</dbReference>
<evidence type="ECO:0000256" key="4">
    <source>
        <dbReference type="ARBA" id="ARBA00023163"/>
    </source>
</evidence>
<keyword evidence="3 6" id="KW-0238">DNA-binding</keyword>
<feature type="DNA-binding region" description="OmpR/PhoB-type" evidence="6">
    <location>
        <begin position="1"/>
        <end position="88"/>
    </location>
</feature>
<dbReference type="InterPro" id="IPR011990">
    <property type="entry name" value="TPR-like_helical_dom_sf"/>
</dbReference>
<dbReference type="GO" id="GO:0000160">
    <property type="term" value="P:phosphorelay signal transduction system"/>
    <property type="evidence" value="ECO:0007669"/>
    <property type="project" value="InterPro"/>
</dbReference>
<gene>
    <name evidence="8" type="ORF">EV186_103710</name>
</gene>
<evidence type="ECO:0000256" key="3">
    <source>
        <dbReference type="ARBA" id="ARBA00023125"/>
    </source>
</evidence>
<dbReference type="InterPro" id="IPR051677">
    <property type="entry name" value="AfsR-DnrI-RedD_regulator"/>
</dbReference>
<dbReference type="InterPro" id="IPR036388">
    <property type="entry name" value="WH-like_DNA-bd_sf"/>
</dbReference>
<evidence type="ECO:0000313" key="9">
    <source>
        <dbReference type="Proteomes" id="UP000295444"/>
    </source>
</evidence>
<dbReference type="EMBL" id="SNXZ01000003">
    <property type="protein sequence ID" value="TDP97746.1"/>
    <property type="molecule type" value="Genomic_DNA"/>
</dbReference>
<keyword evidence="2" id="KW-0805">Transcription regulation</keyword>
<dbReference type="SUPFAM" id="SSF52540">
    <property type="entry name" value="P-loop containing nucleoside triphosphate hydrolases"/>
    <property type="match status" value="1"/>
</dbReference>
<dbReference type="SMART" id="SM00028">
    <property type="entry name" value="TPR"/>
    <property type="match status" value="4"/>
</dbReference>
<dbReference type="InterPro" id="IPR027417">
    <property type="entry name" value="P-loop_NTPase"/>
</dbReference>
<evidence type="ECO:0000256" key="2">
    <source>
        <dbReference type="ARBA" id="ARBA00023015"/>
    </source>
</evidence>